<sequence>MNSDSEFGDGLFIAEDEAEEFRESRSPEESSALGVEPEKGYPKSVPKDSKRTKSRLPSSLKTNIIRSRAKVHELEASGSNITSKQRLPRRPPIVRFSRKDNQAQVELTTENELASDKEIQNEGPTVRRWYERRDGWIVDKHLTGKSNANNNTGSSKDILAGLDFSKHNVVESRKRRAEGRKRDKETRKRVKSTTSLTFQLEIEHSQVENIEQRCTDESVTTYVLDVPTLEKKLESRCLAAIYSYYDFNGDFRQSLLREGNSNLKRFPRKKRALHASIHKEIQPTHSEDINSVFYGHVDNVEAMNFLIQNNVETFDTFLKYPMDVLYPQTVEGFCTTSAHQENCFYENYRANVRGEGVVRSDLEDEVKKRIANTEKEIAKWSSLATKLEEQDYLGTDPFIDYIAYRFHPLNTRGELRRWFGMHEEQFKTNSRVLSVMPGALWHLKETKRIFIARYERDLDRLSALLDEYCGRLQGKQNEQQIDPVHLDLIREKIDGVYQGLQDHGLSSQAAELKPALIENHPIPVPGQCLQSNVVDERVIKKEEPVFDADLSSTEVRHFQSLKLLLKTQHSR</sequence>
<keyword evidence="3" id="KW-1185">Reference proteome</keyword>
<evidence type="ECO:0000256" key="1">
    <source>
        <dbReference type="SAM" id="MobiDB-lite"/>
    </source>
</evidence>
<dbReference type="EMBL" id="UYYA01004332">
    <property type="protein sequence ID" value="VDM61243.1"/>
    <property type="molecule type" value="Genomic_DNA"/>
</dbReference>
<protein>
    <submittedName>
        <fullName evidence="4">AAA domain-containing protein</fullName>
    </submittedName>
</protein>
<reference evidence="4" key="1">
    <citation type="submission" date="2016-04" db="UniProtKB">
        <authorList>
            <consortium name="WormBaseParasite"/>
        </authorList>
    </citation>
    <scope>IDENTIFICATION</scope>
</reference>
<accession>A0A158PK63</accession>
<feature type="region of interest" description="Disordered" evidence="1">
    <location>
        <begin position="171"/>
        <end position="190"/>
    </location>
</feature>
<evidence type="ECO:0000313" key="3">
    <source>
        <dbReference type="Proteomes" id="UP000267027"/>
    </source>
</evidence>
<gene>
    <name evidence="2" type="ORF">ACOC_LOCUS9658</name>
</gene>
<evidence type="ECO:0000313" key="2">
    <source>
        <dbReference type="EMBL" id="VDM61243.1"/>
    </source>
</evidence>
<proteinExistence type="predicted"/>
<organism evidence="4">
    <name type="scientific">Angiostrongylus costaricensis</name>
    <name type="common">Nematode worm</name>
    <dbReference type="NCBI Taxonomy" id="334426"/>
    <lineage>
        <taxon>Eukaryota</taxon>
        <taxon>Metazoa</taxon>
        <taxon>Ecdysozoa</taxon>
        <taxon>Nematoda</taxon>
        <taxon>Chromadorea</taxon>
        <taxon>Rhabditida</taxon>
        <taxon>Rhabditina</taxon>
        <taxon>Rhabditomorpha</taxon>
        <taxon>Strongyloidea</taxon>
        <taxon>Metastrongylidae</taxon>
        <taxon>Angiostrongylus</taxon>
    </lineage>
</organism>
<name>A0A158PK63_ANGCS</name>
<feature type="compositionally biased region" description="Basic and acidic residues" evidence="1">
    <location>
        <begin position="36"/>
        <end position="51"/>
    </location>
</feature>
<reference evidence="2 3" key="2">
    <citation type="submission" date="2018-11" db="EMBL/GenBank/DDBJ databases">
        <authorList>
            <consortium name="Pathogen Informatics"/>
        </authorList>
    </citation>
    <scope>NUCLEOTIDE SEQUENCE [LARGE SCALE GENOMIC DNA]</scope>
    <source>
        <strain evidence="2 3">Costa Rica</strain>
    </source>
</reference>
<feature type="region of interest" description="Disordered" evidence="1">
    <location>
        <begin position="1"/>
        <end position="59"/>
    </location>
</feature>
<dbReference type="WBParaSite" id="ACOC_0000965701-mRNA-1">
    <property type="protein sequence ID" value="ACOC_0000965701-mRNA-1"/>
    <property type="gene ID" value="ACOC_0000965701"/>
</dbReference>
<dbReference type="AlphaFoldDB" id="A0A158PK63"/>
<evidence type="ECO:0000313" key="4">
    <source>
        <dbReference type="WBParaSite" id="ACOC_0000965701-mRNA-1"/>
    </source>
</evidence>
<dbReference type="Proteomes" id="UP000267027">
    <property type="component" value="Unassembled WGS sequence"/>
</dbReference>
<dbReference type="OrthoDB" id="5870015at2759"/>